<comment type="caution">
    <text evidence="2">The sequence shown here is derived from an EMBL/GenBank/DDBJ whole genome shotgun (WGS) entry which is preliminary data.</text>
</comment>
<dbReference type="InterPro" id="IPR013103">
    <property type="entry name" value="RVT_2"/>
</dbReference>
<evidence type="ECO:0000313" key="3">
    <source>
        <dbReference type="Proteomes" id="UP001151760"/>
    </source>
</evidence>
<organism evidence="2 3">
    <name type="scientific">Tanacetum coccineum</name>
    <dbReference type="NCBI Taxonomy" id="301880"/>
    <lineage>
        <taxon>Eukaryota</taxon>
        <taxon>Viridiplantae</taxon>
        <taxon>Streptophyta</taxon>
        <taxon>Embryophyta</taxon>
        <taxon>Tracheophyta</taxon>
        <taxon>Spermatophyta</taxon>
        <taxon>Magnoliopsida</taxon>
        <taxon>eudicotyledons</taxon>
        <taxon>Gunneridae</taxon>
        <taxon>Pentapetalae</taxon>
        <taxon>asterids</taxon>
        <taxon>campanulids</taxon>
        <taxon>Asterales</taxon>
        <taxon>Asteraceae</taxon>
        <taxon>Asteroideae</taxon>
        <taxon>Anthemideae</taxon>
        <taxon>Anthemidinae</taxon>
        <taxon>Tanacetum</taxon>
    </lineage>
</organism>
<dbReference type="Pfam" id="PF07727">
    <property type="entry name" value="RVT_2"/>
    <property type="match status" value="1"/>
</dbReference>
<protein>
    <submittedName>
        <fullName evidence="2">Retrovirus-related pol polyprotein from transposon TNT 1-94</fullName>
    </submittedName>
</protein>
<dbReference type="Proteomes" id="UP001151760">
    <property type="component" value="Unassembled WGS sequence"/>
</dbReference>
<gene>
    <name evidence="2" type="ORF">Tco_0923230</name>
</gene>
<proteinExistence type="predicted"/>
<dbReference type="EMBL" id="BQNB010014823">
    <property type="protein sequence ID" value="GJT32811.1"/>
    <property type="molecule type" value="Genomic_DNA"/>
</dbReference>
<reference evidence="2" key="1">
    <citation type="journal article" date="2022" name="Int. J. Mol. Sci.">
        <title>Draft Genome of Tanacetum Coccineum: Genomic Comparison of Closely Related Tanacetum-Family Plants.</title>
        <authorList>
            <person name="Yamashiro T."/>
            <person name="Shiraishi A."/>
            <person name="Nakayama K."/>
            <person name="Satake H."/>
        </authorList>
    </citation>
    <scope>NUCLEOTIDE SEQUENCE</scope>
</reference>
<evidence type="ECO:0000259" key="1">
    <source>
        <dbReference type="Pfam" id="PF07727"/>
    </source>
</evidence>
<keyword evidence="3" id="KW-1185">Reference proteome</keyword>
<sequence length="138" mass="15886">MTTIRLVLRILASEDLHLEKLDVKTASVHGDLDEDIYMEQLEGFQSARKEENLVCKLKKRYKRCAMDPFCYLKKDGSSSIILLLYVDGMLVTCSDMAKIKKLKRQLSQEFEMNDLGSKKYIIGMSIIKDKMKGTLRLS</sequence>
<accession>A0ABQ5D0F7</accession>
<name>A0ABQ5D0F7_9ASTR</name>
<feature type="domain" description="Reverse transcriptase Ty1/copia-type" evidence="1">
    <location>
        <begin position="59"/>
        <end position="130"/>
    </location>
</feature>
<evidence type="ECO:0000313" key="2">
    <source>
        <dbReference type="EMBL" id="GJT32811.1"/>
    </source>
</evidence>
<reference evidence="2" key="2">
    <citation type="submission" date="2022-01" db="EMBL/GenBank/DDBJ databases">
        <authorList>
            <person name="Yamashiro T."/>
            <person name="Shiraishi A."/>
            <person name="Satake H."/>
            <person name="Nakayama K."/>
        </authorList>
    </citation>
    <scope>NUCLEOTIDE SEQUENCE</scope>
</reference>